<dbReference type="Pfam" id="PF04752">
    <property type="entry name" value="ChaC"/>
    <property type="match status" value="1"/>
</dbReference>
<feature type="compositionally biased region" description="Basic and acidic residues" evidence="3">
    <location>
        <begin position="188"/>
        <end position="202"/>
    </location>
</feature>
<dbReference type="GO" id="GO:0005737">
    <property type="term" value="C:cytoplasm"/>
    <property type="evidence" value="ECO:0007669"/>
    <property type="project" value="TreeGrafter"/>
</dbReference>
<dbReference type="GO" id="GO:0006751">
    <property type="term" value="P:glutathione catabolic process"/>
    <property type="evidence" value="ECO:0007669"/>
    <property type="project" value="InterPro"/>
</dbReference>
<dbReference type="InterPro" id="IPR006840">
    <property type="entry name" value="ChaC"/>
</dbReference>
<dbReference type="EC" id="4.3.2.7" evidence="1"/>
<feature type="compositionally biased region" description="Acidic residues" evidence="3">
    <location>
        <begin position="218"/>
        <end position="227"/>
    </location>
</feature>
<evidence type="ECO:0000256" key="3">
    <source>
        <dbReference type="SAM" id="MobiDB-lite"/>
    </source>
</evidence>
<organism evidence="4 5">
    <name type="scientific">Endocarpon pusillum</name>
    <dbReference type="NCBI Taxonomy" id="364733"/>
    <lineage>
        <taxon>Eukaryota</taxon>
        <taxon>Fungi</taxon>
        <taxon>Dikarya</taxon>
        <taxon>Ascomycota</taxon>
        <taxon>Pezizomycotina</taxon>
        <taxon>Eurotiomycetes</taxon>
        <taxon>Chaetothyriomycetidae</taxon>
        <taxon>Verrucariales</taxon>
        <taxon>Verrucariaceae</taxon>
        <taxon>Endocarpon</taxon>
    </lineage>
</organism>
<dbReference type="EMBL" id="JAACFV010000060">
    <property type="protein sequence ID" value="KAF7507962.1"/>
    <property type="molecule type" value="Genomic_DNA"/>
</dbReference>
<name>A0A8H7AHI0_9EURO</name>
<evidence type="ECO:0000256" key="1">
    <source>
        <dbReference type="ARBA" id="ARBA00012344"/>
    </source>
</evidence>
<comment type="caution">
    <text evidence="4">The sequence shown here is derived from an EMBL/GenBank/DDBJ whole genome shotgun (WGS) entry which is preliminary data.</text>
</comment>
<proteinExistence type="predicted"/>
<dbReference type="CDD" id="cd06661">
    <property type="entry name" value="GGCT_like"/>
    <property type="match status" value="1"/>
</dbReference>
<feature type="region of interest" description="Disordered" evidence="3">
    <location>
        <begin position="188"/>
        <end position="227"/>
    </location>
</feature>
<reference evidence="4" key="1">
    <citation type="submission" date="2020-02" db="EMBL/GenBank/DDBJ databases">
        <authorList>
            <person name="Palmer J.M."/>
        </authorList>
    </citation>
    <scope>NUCLEOTIDE SEQUENCE</scope>
    <source>
        <strain evidence="4">EPUS1.4</strain>
        <tissue evidence="4">Thallus</tissue>
    </source>
</reference>
<evidence type="ECO:0000313" key="5">
    <source>
        <dbReference type="Proteomes" id="UP000606974"/>
    </source>
</evidence>
<dbReference type="PANTHER" id="PTHR12192">
    <property type="entry name" value="CATION TRANSPORT PROTEIN CHAC-RELATED"/>
    <property type="match status" value="1"/>
</dbReference>
<accession>A0A8H7AHI0</accession>
<keyword evidence="2" id="KW-0456">Lyase</keyword>
<gene>
    <name evidence="4" type="ORF">GJ744_009859</name>
</gene>
<keyword evidence="5" id="KW-1185">Reference proteome</keyword>
<dbReference type="OrthoDB" id="1933483at2759"/>
<dbReference type="PANTHER" id="PTHR12192:SF2">
    <property type="entry name" value="GLUTATHIONE-SPECIFIC GAMMA-GLUTAMYLCYCLOTRANSFERASE 2"/>
    <property type="match status" value="1"/>
</dbReference>
<dbReference type="Proteomes" id="UP000606974">
    <property type="component" value="Unassembled WGS sequence"/>
</dbReference>
<dbReference type="GO" id="GO:0061928">
    <property type="term" value="F:glutathione specific gamma-glutamylcyclotransferase activity"/>
    <property type="evidence" value="ECO:0007669"/>
    <property type="project" value="UniProtKB-EC"/>
</dbReference>
<dbReference type="Gene3D" id="3.10.490.10">
    <property type="entry name" value="Gamma-glutamyl cyclotransferase-like"/>
    <property type="match status" value="1"/>
</dbReference>
<dbReference type="AlphaFoldDB" id="A0A8H7AHI0"/>
<sequence length="227" mass="25839">MDSENVAEDFWLFGYGSLIWKPPPYYDKRLPGYITGYVRRFWQASEDHRGTPAFPGRVVTLVEQSYWESLGDTQGSTGSEQVWGAAYHIVPSKVEEVKDYLDIREINGYSVQYTTFYAAHPVSKQIRCLVYIGMPDNPQFLGALHPQDVAERINQSVGPSGENREYLLQLEESLKDLSTESGDVHISDLARRVRSMEPREGRPYGSQDLNPHKISSTEEQEEIEKGS</sequence>
<dbReference type="InterPro" id="IPR013024">
    <property type="entry name" value="GGCT-like"/>
</dbReference>
<evidence type="ECO:0000313" key="4">
    <source>
        <dbReference type="EMBL" id="KAF7507962.1"/>
    </source>
</evidence>
<evidence type="ECO:0000256" key="2">
    <source>
        <dbReference type="ARBA" id="ARBA00023239"/>
    </source>
</evidence>
<protein>
    <recommendedName>
        <fullName evidence="1">glutathione-specific gamma-glutamylcyclotransferase</fullName>
        <ecNumber evidence="1">4.3.2.7</ecNumber>
    </recommendedName>
</protein>